<evidence type="ECO:0000256" key="2">
    <source>
        <dbReference type="ARBA" id="ARBA00009677"/>
    </source>
</evidence>
<dbReference type="RefSeq" id="WP_110043068.1">
    <property type="nucleotide sequence ID" value="NZ_CP054612.1"/>
</dbReference>
<evidence type="ECO:0000256" key="5">
    <source>
        <dbReference type="ARBA" id="ARBA00025933"/>
    </source>
</evidence>
<dbReference type="InterPro" id="IPR001444">
    <property type="entry name" value="Flag_bb_rod_N"/>
</dbReference>
<evidence type="ECO:0000313" key="10">
    <source>
        <dbReference type="EMBL" id="PWW06390.1"/>
    </source>
</evidence>
<proteinExistence type="inferred from homology"/>
<keyword evidence="11" id="KW-1185">Reference proteome</keyword>
<evidence type="ECO:0000256" key="7">
    <source>
        <dbReference type="SAM" id="MobiDB-lite"/>
    </source>
</evidence>
<name>A0A2V2Z6B9_9BACL</name>
<dbReference type="PANTHER" id="PTHR30435">
    <property type="entry name" value="FLAGELLAR PROTEIN"/>
    <property type="match status" value="1"/>
</dbReference>
<sequence>MKLSGGFDANASALTAQRLRMDVISSNIANAETTRAKYVDGKFVPYARKMVVMEPTSPNFSDMLSNQLNGSGTSSSTGGTASPGVKITQIVEDQTPFKLVYNPSHPDADEDGYVQMPNVDIAKEMIDMISATRAYEANVTALNSNKAMFAKALEIGK</sequence>
<comment type="subcellular location">
    <subcellularLocation>
        <location evidence="1 6">Bacterial flagellum basal body</location>
    </subcellularLocation>
</comment>
<gene>
    <name evidence="10" type="ORF">DFQ01_103293</name>
</gene>
<accession>A0A2V2Z6B9</accession>
<feature type="compositionally biased region" description="Low complexity" evidence="7">
    <location>
        <begin position="70"/>
        <end position="80"/>
    </location>
</feature>
<comment type="similarity">
    <text evidence="2">Belongs to the flagella basal body rod proteins family.</text>
</comment>
<dbReference type="GO" id="GO:0071978">
    <property type="term" value="P:bacterial-type flagellum-dependent swarming motility"/>
    <property type="evidence" value="ECO:0007669"/>
    <property type="project" value="TreeGrafter"/>
</dbReference>
<protein>
    <recommendedName>
        <fullName evidence="3 6">Flagellar basal-body rod protein FlgC</fullName>
    </recommendedName>
</protein>
<evidence type="ECO:0000259" key="9">
    <source>
        <dbReference type="Pfam" id="PF06429"/>
    </source>
</evidence>
<feature type="domain" description="Flagellar basal-body/hook protein C-terminal" evidence="9">
    <location>
        <begin position="111"/>
        <end position="154"/>
    </location>
</feature>
<dbReference type="GO" id="GO:0030694">
    <property type="term" value="C:bacterial-type flagellum basal body, rod"/>
    <property type="evidence" value="ECO:0007669"/>
    <property type="project" value="UniProtKB-UniRule"/>
</dbReference>
<keyword evidence="10" id="KW-0969">Cilium</keyword>
<dbReference type="InterPro" id="IPR006299">
    <property type="entry name" value="FlgC"/>
</dbReference>
<dbReference type="PROSITE" id="PS00588">
    <property type="entry name" value="FLAGELLA_BB_ROD"/>
    <property type="match status" value="1"/>
</dbReference>
<organism evidence="10 11">
    <name type="scientific">Paenibacillus cellulosilyticus</name>
    <dbReference type="NCBI Taxonomy" id="375489"/>
    <lineage>
        <taxon>Bacteria</taxon>
        <taxon>Bacillati</taxon>
        <taxon>Bacillota</taxon>
        <taxon>Bacilli</taxon>
        <taxon>Bacillales</taxon>
        <taxon>Paenibacillaceae</taxon>
        <taxon>Paenibacillus</taxon>
    </lineage>
</organism>
<dbReference type="NCBIfam" id="TIGR01395">
    <property type="entry name" value="FlgC"/>
    <property type="match status" value="1"/>
</dbReference>
<keyword evidence="4 6" id="KW-0975">Bacterial flagellum</keyword>
<feature type="domain" description="Flagellar basal body rod protein N-terminal" evidence="8">
    <location>
        <begin position="10"/>
        <end position="37"/>
    </location>
</feature>
<dbReference type="InterPro" id="IPR010930">
    <property type="entry name" value="Flg_bb/hook_C_dom"/>
</dbReference>
<evidence type="ECO:0000256" key="4">
    <source>
        <dbReference type="ARBA" id="ARBA00023143"/>
    </source>
</evidence>
<dbReference type="Proteomes" id="UP000246635">
    <property type="component" value="Unassembled WGS sequence"/>
</dbReference>
<dbReference type="PANTHER" id="PTHR30435:SF2">
    <property type="entry name" value="FLAGELLAR BASAL-BODY ROD PROTEIN FLGC"/>
    <property type="match status" value="1"/>
</dbReference>
<reference evidence="10 11" key="1">
    <citation type="submission" date="2018-05" db="EMBL/GenBank/DDBJ databases">
        <title>Genomic Encyclopedia of Type Strains, Phase III (KMG-III): the genomes of soil and plant-associated and newly described type strains.</title>
        <authorList>
            <person name="Whitman W."/>
        </authorList>
    </citation>
    <scope>NUCLEOTIDE SEQUENCE [LARGE SCALE GENOMIC DNA]</scope>
    <source>
        <strain evidence="10 11">CECT 5696</strain>
    </source>
</reference>
<dbReference type="OrthoDB" id="9794148at2"/>
<comment type="caution">
    <text evidence="10">The sequence shown here is derived from an EMBL/GenBank/DDBJ whole genome shotgun (WGS) entry which is preliminary data.</text>
</comment>
<dbReference type="EMBL" id="QGTQ01000003">
    <property type="protein sequence ID" value="PWW06390.1"/>
    <property type="molecule type" value="Genomic_DNA"/>
</dbReference>
<evidence type="ECO:0000256" key="6">
    <source>
        <dbReference type="RuleBase" id="RU362062"/>
    </source>
</evidence>
<keyword evidence="10" id="KW-0282">Flagellum</keyword>
<comment type="subunit">
    <text evidence="5 6">The basal body constitutes a major portion of the flagellar organelle and consists of four rings (L,P,S, and M) mounted on a central rod. The rod consists of about 26 subunits of FlgG in the distal portion, and FlgB, FlgC and FlgF are thought to build up the proximal portion of the rod with about 6 subunits each.</text>
</comment>
<dbReference type="AlphaFoldDB" id="A0A2V2Z6B9"/>
<dbReference type="Pfam" id="PF06429">
    <property type="entry name" value="Flg_bbr_C"/>
    <property type="match status" value="1"/>
</dbReference>
<evidence type="ECO:0000256" key="3">
    <source>
        <dbReference type="ARBA" id="ARBA00017941"/>
    </source>
</evidence>
<dbReference type="Pfam" id="PF00460">
    <property type="entry name" value="Flg_bb_rod"/>
    <property type="match status" value="1"/>
</dbReference>
<evidence type="ECO:0000259" key="8">
    <source>
        <dbReference type="Pfam" id="PF00460"/>
    </source>
</evidence>
<feature type="region of interest" description="Disordered" evidence="7">
    <location>
        <begin position="62"/>
        <end position="83"/>
    </location>
</feature>
<dbReference type="InterPro" id="IPR019776">
    <property type="entry name" value="Flagellar_basal_body_rod_CS"/>
</dbReference>
<keyword evidence="10" id="KW-0966">Cell projection</keyword>
<evidence type="ECO:0000256" key="1">
    <source>
        <dbReference type="ARBA" id="ARBA00004117"/>
    </source>
</evidence>
<evidence type="ECO:0000313" key="11">
    <source>
        <dbReference type="Proteomes" id="UP000246635"/>
    </source>
</evidence>